<evidence type="ECO:0000256" key="2">
    <source>
        <dbReference type="ARBA" id="ARBA00023002"/>
    </source>
</evidence>
<evidence type="ECO:0000313" key="3">
    <source>
        <dbReference type="EMBL" id="MBK5929147.1"/>
    </source>
</evidence>
<dbReference type="SUPFAM" id="SSF51735">
    <property type="entry name" value="NAD(P)-binding Rossmann-fold domains"/>
    <property type="match status" value="1"/>
</dbReference>
<dbReference type="Proteomes" id="UP001296967">
    <property type="component" value="Unassembled WGS sequence"/>
</dbReference>
<dbReference type="AlphaFoldDB" id="A0AAJ0XF05"/>
<dbReference type="EMBL" id="NHSF01000008">
    <property type="protein sequence ID" value="MBK5929147.1"/>
    <property type="molecule type" value="Genomic_DNA"/>
</dbReference>
<evidence type="ECO:0000313" key="4">
    <source>
        <dbReference type="Proteomes" id="UP001296967"/>
    </source>
</evidence>
<sequence>MTVSHSPQNYQPRPQLLEDRVILITGAAEGMGRALALDAARHGATVILSGFREKALESVYDAITAEGSPEPASLPLDLDKADEQLMLGIATTLGDEFGRLDGLVHTAQYIPFLSRIDDYDAAQWDKVLRINLTAPFLLTQACLPLLRAAEAASVVYQSDRVGRRALAYWGAFAAAMSGLEGLMQTLAEETEGSSRIRVNTIDPGALRTAQRRELYPAEDPNSLPTPESITHAYLYLLGPDSREVTGQAFSAQPTPASTATQ</sequence>
<keyword evidence="2" id="KW-0560">Oxidoreductase</keyword>
<dbReference type="GO" id="GO:0016491">
    <property type="term" value="F:oxidoreductase activity"/>
    <property type="evidence" value="ECO:0007669"/>
    <property type="project" value="UniProtKB-KW"/>
</dbReference>
<protein>
    <submittedName>
        <fullName evidence="3">YciK family oxidoreductase</fullName>
    </submittedName>
</protein>
<reference evidence="3" key="2">
    <citation type="journal article" date="2020" name="Microorganisms">
        <title>Osmotic Adaptation and Compatible Solute Biosynthesis of Phototrophic Bacteria as Revealed from Genome Analyses.</title>
        <authorList>
            <person name="Imhoff J.F."/>
            <person name="Rahn T."/>
            <person name="Kunzel S."/>
            <person name="Keller A."/>
            <person name="Neulinger S.C."/>
        </authorList>
    </citation>
    <scope>NUCLEOTIDE SEQUENCE</scope>
    <source>
        <strain evidence="3">DSM 4395</strain>
    </source>
</reference>
<accession>A0AAJ0XF05</accession>
<comment type="similarity">
    <text evidence="1">Belongs to the short-chain dehydrogenases/reductases (SDR) family.</text>
</comment>
<dbReference type="InterPro" id="IPR002347">
    <property type="entry name" value="SDR_fam"/>
</dbReference>
<proteinExistence type="inferred from homology"/>
<dbReference type="RefSeq" id="WP_201243333.1">
    <property type="nucleotide sequence ID" value="NZ_NHSF01000008.1"/>
</dbReference>
<dbReference type="Pfam" id="PF13561">
    <property type="entry name" value="adh_short_C2"/>
    <property type="match status" value="1"/>
</dbReference>
<dbReference type="PANTHER" id="PTHR42901">
    <property type="entry name" value="ALCOHOL DEHYDROGENASE"/>
    <property type="match status" value="1"/>
</dbReference>
<keyword evidence="4" id="KW-1185">Reference proteome</keyword>
<gene>
    <name evidence="3" type="ORF">CCR82_01000</name>
</gene>
<dbReference type="InterPro" id="IPR036291">
    <property type="entry name" value="NAD(P)-bd_dom_sf"/>
</dbReference>
<dbReference type="NCBIfam" id="NF006509">
    <property type="entry name" value="PRK08945.1"/>
    <property type="match status" value="1"/>
</dbReference>
<comment type="caution">
    <text evidence="3">The sequence shown here is derived from an EMBL/GenBank/DDBJ whole genome shotgun (WGS) entry which is preliminary data.</text>
</comment>
<name>A0AAJ0XF05_HALSE</name>
<reference evidence="3" key="1">
    <citation type="submission" date="2017-05" db="EMBL/GenBank/DDBJ databases">
        <authorList>
            <person name="Imhoff J.F."/>
            <person name="Rahn T."/>
            <person name="Kuenzel S."/>
            <person name="Neulinger S.C."/>
        </authorList>
    </citation>
    <scope>NUCLEOTIDE SEQUENCE</scope>
    <source>
        <strain evidence="3">DSM 4395</strain>
    </source>
</reference>
<evidence type="ECO:0000256" key="1">
    <source>
        <dbReference type="ARBA" id="ARBA00006484"/>
    </source>
</evidence>
<dbReference type="PRINTS" id="PR00081">
    <property type="entry name" value="GDHRDH"/>
</dbReference>
<dbReference type="Gene3D" id="3.40.50.720">
    <property type="entry name" value="NAD(P)-binding Rossmann-like Domain"/>
    <property type="match status" value="1"/>
</dbReference>
<organism evidence="3 4">
    <name type="scientific">Halochromatium salexigens</name>
    <name type="common">Chromatium salexigens</name>
    <dbReference type="NCBI Taxonomy" id="49447"/>
    <lineage>
        <taxon>Bacteria</taxon>
        <taxon>Pseudomonadati</taxon>
        <taxon>Pseudomonadota</taxon>
        <taxon>Gammaproteobacteria</taxon>
        <taxon>Chromatiales</taxon>
        <taxon>Chromatiaceae</taxon>
        <taxon>Halochromatium</taxon>
    </lineage>
</organism>
<dbReference type="PANTHER" id="PTHR42901:SF1">
    <property type="entry name" value="ALCOHOL DEHYDROGENASE"/>
    <property type="match status" value="1"/>
</dbReference>